<proteinExistence type="predicted"/>
<dbReference type="AlphaFoldDB" id="A0A8X6JE02"/>
<evidence type="ECO:0000313" key="2">
    <source>
        <dbReference type="Proteomes" id="UP000886998"/>
    </source>
</evidence>
<sequence>MGATGRSDPIACFKCPIHAPSASLPYIGHPERIVIMCFIRGAFRNTWTFTTPVPSAEHRFERPINTMLSPRKMGEWLLERSIARDQ</sequence>
<dbReference type="Proteomes" id="UP000886998">
    <property type="component" value="Unassembled WGS sequence"/>
</dbReference>
<name>A0A8X6JE02_9ARAC</name>
<comment type="caution">
    <text evidence="1">The sequence shown here is derived from an EMBL/GenBank/DDBJ whole genome shotgun (WGS) entry which is preliminary data.</text>
</comment>
<accession>A0A8X6JE02</accession>
<gene>
    <name evidence="1" type="ORF">TNIN_134441</name>
</gene>
<keyword evidence="2" id="KW-1185">Reference proteome</keyword>
<dbReference type="EMBL" id="BMAV01027821">
    <property type="protein sequence ID" value="GFS62551.1"/>
    <property type="molecule type" value="Genomic_DNA"/>
</dbReference>
<protein>
    <submittedName>
        <fullName evidence="1">Uncharacterized protein</fullName>
    </submittedName>
</protein>
<reference evidence="1" key="1">
    <citation type="submission" date="2020-08" db="EMBL/GenBank/DDBJ databases">
        <title>Multicomponent nature underlies the extraordinary mechanical properties of spider dragline silk.</title>
        <authorList>
            <person name="Kono N."/>
            <person name="Nakamura H."/>
            <person name="Mori M."/>
            <person name="Yoshida Y."/>
            <person name="Ohtoshi R."/>
            <person name="Malay A.D."/>
            <person name="Moran D.A.P."/>
            <person name="Tomita M."/>
            <person name="Numata K."/>
            <person name="Arakawa K."/>
        </authorList>
    </citation>
    <scope>NUCLEOTIDE SEQUENCE</scope>
</reference>
<evidence type="ECO:0000313" key="1">
    <source>
        <dbReference type="EMBL" id="GFS62551.1"/>
    </source>
</evidence>
<organism evidence="1 2">
    <name type="scientific">Trichonephila inaurata madagascariensis</name>
    <dbReference type="NCBI Taxonomy" id="2747483"/>
    <lineage>
        <taxon>Eukaryota</taxon>
        <taxon>Metazoa</taxon>
        <taxon>Ecdysozoa</taxon>
        <taxon>Arthropoda</taxon>
        <taxon>Chelicerata</taxon>
        <taxon>Arachnida</taxon>
        <taxon>Araneae</taxon>
        <taxon>Araneomorphae</taxon>
        <taxon>Entelegynae</taxon>
        <taxon>Araneoidea</taxon>
        <taxon>Nephilidae</taxon>
        <taxon>Trichonephila</taxon>
        <taxon>Trichonephila inaurata</taxon>
    </lineage>
</organism>